<dbReference type="PANTHER" id="PTHR43415">
    <property type="entry name" value="SPERMIDINE N(1)-ACETYLTRANSFERASE"/>
    <property type="match status" value="1"/>
</dbReference>
<accession>A0A1H9QXN1</accession>
<dbReference type="EMBL" id="FOUA01000001">
    <property type="protein sequence ID" value="SFL62396.1"/>
    <property type="molecule type" value="Genomic_DNA"/>
</dbReference>
<sequence length="173" mass="19988">MEQSKAQRIRRMRLDDLEQVLAWRNHRDVRRYMYTQHEITLSEHTCWFERASQDAARHLLIFECDGVAQGFINLHEIAPGGIADWGFYAAPEAAKGTGRQLGRSLLRHAFGELGLHKICGQALVFNERSIQFHLRLGFQQEGVLRDQHFDGQQYHAVVCFGLLAADWQPTTER</sequence>
<dbReference type="InterPro" id="IPR020036">
    <property type="entry name" value="PseH"/>
</dbReference>
<dbReference type="Pfam" id="PF13302">
    <property type="entry name" value="Acetyltransf_3"/>
    <property type="match status" value="1"/>
</dbReference>
<keyword evidence="2" id="KW-0808">Transferase</keyword>
<evidence type="ECO:0000313" key="4">
    <source>
        <dbReference type="Proteomes" id="UP000186599"/>
    </source>
</evidence>
<evidence type="ECO:0000259" key="1">
    <source>
        <dbReference type="PROSITE" id="PS51186"/>
    </source>
</evidence>
<dbReference type="Proteomes" id="UP000186904">
    <property type="component" value="Unassembled WGS sequence"/>
</dbReference>
<keyword evidence="4" id="KW-1185">Reference proteome</keyword>
<dbReference type="RefSeq" id="WP_235818234.1">
    <property type="nucleotide sequence ID" value="NZ_FOGN01000001.1"/>
</dbReference>
<dbReference type="InterPro" id="IPR016181">
    <property type="entry name" value="Acyl_CoA_acyltransferase"/>
</dbReference>
<dbReference type="Proteomes" id="UP000186599">
    <property type="component" value="Unassembled WGS sequence"/>
</dbReference>
<name>A0A1H9QXN1_9GAMM</name>
<evidence type="ECO:0000313" key="5">
    <source>
        <dbReference type="Proteomes" id="UP000186904"/>
    </source>
</evidence>
<dbReference type="AlphaFoldDB" id="A0A1H9QXN1"/>
<reference evidence="4 5" key="1">
    <citation type="submission" date="2016-10" db="EMBL/GenBank/DDBJ databases">
        <authorList>
            <person name="de Groot N.N."/>
        </authorList>
    </citation>
    <scope>NUCLEOTIDE SEQUENCE [LARGE SCALE GENOMIC DNA]</scope>
    <source>
        <strain evidence="3 4">CGMCC 1.9095</strain>
        <strain evidence="2 5">DSM 22558</strain>
    </source>
</reference>
<protein>
    <submittedName>
        <fullName evidence="2">UDP-4-amino-4,6-dideoxy-N-acetyl-beta-L-altrosamine N-acetyltransferase</fullName>
    </submittedName>
</protein>
<dbReference type="GO" id="GO:0016747">
    <property type="term" value="F:acyltransferase activity, transferring groups other than amino-acyl groups"/>
    <property type="evidence" value="ECO:0007669"/>
    <property type="project" value="InterPro"/>
</dbReference>
<dbReference type="NCBIfam" id="TIGR03585">
    <property type="entry name" value="PseH"/>
    <property type="match status" value="1"/>
</dbReference>
<dbReference type="Gene3D" id="3.40.630.30">
    <property type="match status" value="1"/>
</dbReference>
<gene>
    <name evidence="3" type="ORF">SAMN04487855_0417</name>
    <name evidence="2" type="ORF">SAMN05216589_1209</name>
</gene>
<dbReference type="SUPFAM" id="SSF55729">
    <property type="entry name" value="Acyl-CoA N-acyltransferases (Nat)"/>
    <property type="match status" value="1"/>
</dbReference>
<proteinExistence type="predicted"/>
<evidence type="ECO:0000313" key="3">
    <source>
        <dbReference type="EMBL" id="SFL62396.1"/>
    </source>
</evidence>
<dbReference type="EMBL" id="FOGN01000001">
    <property type="protein sequence ID" value="SER65381.1"/>
    <property type="molecule type" value="Genomic_DNA"/>
</dbReference>
<dbReference type="STRING" id="653930.SAMN05216589_1209"/>
<organism evidence="2 5">
    <name type="scientific">Halopseudomonas bauzanensis</name>
    <dbReference type="NCBI Taxonomy" id="653930"/>
    <lineage>
        <taxon>Bacteria</taxon>
        <taxon>Pseudomonadati</taxon>
        <taxon>Pseudomonadota</taxon>
        <taxon>Gammaproteobacteria</taxon>
        <taxon>Pseudomonadales</taxon>
        <taxon>Pseudomonadaceae</taxon>
        <taxon>Halopseudomonas</taxon>
    </lineage>
</organism>
<feature type="domain" description="N-acetyltransferase" evidence="1">
    <location>
        <begin position="7"/>
        <end position="169"/>
    </location>
</feature>
<dbReference type="InterPro" id="IPR000182">
    <property type="entry name" value="GNAT_dom"/>
</dbReference>
<evidence type="ECO:0000313" key="2">
    <source>
        <dbReference type="EMBL" id="SER65381.1"/>
    </source>
</evidence>
<dbReference type="PROSITE" id="PS51186">
    <property type="entry name" value="GNAT"/>
    <property type="match status" value="1"/>
</dbReference>
<dbReference type="PANTHER" id="PTHR43415:SF3">
    <property type="entry name" value="GNAT-FAMILY ACETYLTRANSFERASE"/>
    <property type="match status" value="1"/>
</dbReference>